<dbReference type="CTD" id="20314832"/>
<proteinExistence type="predicted"/>
<dbReference type="KEGG" id="ovi:T265_00644"/>
<organism evidence="1 2">
    <name type="scientific">Opisthorchis viverrini</name>
    <name type="common">Southeast Asian liver fluke</name>
    <dbReference type="NCBI Taxonomy" id="6198"/>
    <lineage>
        <taxon>Eukaryota</taxon>
        <taxon>Metazoa</taxon>
        <taxon>Spiralia</taxon>
        <taxon>Lophotrochozoa</taxon>
        <taxon>Platyhelminthes</taxon>
        <taxon>Trematoda</taxon>
        <taxon>Digenea</taxon>
        <taxon>Opisthorchiida</taxon>
        <taxon>Opisthorchiata</taxon>
        <taxon>Opisthorchiidae</taxon>
        <taxon>Opisthorchis</taxon>
    </lineage>
</organism>
<dbReference type="EMBL" id="KL596624">
    <property type="protein sequence ID" value="KER33534.1"/>
    <property type="molecule type" value="Genomic_DNA"/>
</dbReference>
<dbReference type="GeneID" id="20314832"/>
<reference evidence="1 2" key="1">
    <citation type="submission" date="2013-11" db="EMBL/GenBank/DDBJ databases">
        <title>Opisthorchis viverrini - life in the bile duct.</title>
        <authorList>
            <person name="Young N.D."/>
            <person name="Nagarajan N."/>
            <person name="Lin S.J."/>
            <person name="Korhonen P.K."/>
            <person name="Jex A.R."/>
            <person name="Hall R.S."/>
            <person name="Safavi-Hemami H."/>
            <person name="Kaewkong W."/>
            <person name="Bertrand D."/>
            <person name="Gao S."/>
            <person name="Seet Q."/>
            <person name="Wongkham S."/>
            <person name="Teh B.T."/>
            <person name="Wongkham C."/>
            <person name="Intapan P.M."/>
            <person name="Maleewong W."/>
            <person name="Yang X."/>
            <person name="Hu M."/>
            <person name="Wang Z."/>
            <person name="Hofmann A."/>
            <person name="Sternberg P.W."/>
            <person name="Tan P."/>
            <person name="Wang J."/>
            <person name="Gasser R.B."/>
        </authorList>
    </citation>
    <scope>NUCLEOTIDE SEQUENCE [LARGE SCALE GENOMIC DNA]</scope>
</reference>
<name>A0A075AJK3_OPIVI</name>
<dbReference type="OrthoDB" id="6150535at2759"/>
<evidence type="ECO:0000313" key="2">
    <source>
        <dbReference type="Proteomes" id="UP000054324"/>
    </source>
</evidence>
<gene>
    <name evidence="1" type="ORF">T265_00644</name>
</gene>
<keyword evidence="2" id="KW-1185">Reference proteome</keyword>
<dbReference type="RefSeq" id="XP_009162736.1">
    <property type="nucleotide sequence ID" value="XM_009164472.1"/>
</dbReference>
<sequence length="97" mass="11292">MQTTSFSFSKRRIRRRFFLDELTKVTPVFGHARGRANTEHATYNLGEALEVVERFTYLGSFIFSDCSVTGECRRIRNEVIRRRVFGCATVTFIEECV</sequence>
<dbReference type="AlphaFoldDB" id="A0A075AJK3"/>
<evidence type="ECO:0000313" key="1">
    <source>
        <dbReference type="EMBL" id="KER33534.1"/>
    </source>
</evidence>
<dbReference type="Proteomes" id="UP000054324">
    <property type="component" value="Unassembled WGS sequence"/>
</dbReference>
<accession>A0A075AJK3</accession>
<protein>
    <submittedName>
        <fullName evidence="1">Uncharacterized protein</fullName>
    </submittedName>
</protein>